<evidence type="ECO:0000313" key="5">
    <source>
        <dbReference type="Proteomes" id="UP000772618"/>
    </source>
</evidence>
<sequence>MQRNLLSRLFFILAIVSISTPELLAQDQTDQNWFFGNGAQGIQFTRPGDTARLVTRPTAAIGSFGANGSAVASDPVSGALLFYTDGVNVYDATHRLMPNGSAIGGNANGNQPVVITKAPGQPGKYYIFTNTATATTAGDIHLTIVDSASNGNTAFPNTLPLGDVESKNQPITPTPLVSQSQAMIAIPHETDKNAFWLITQDANTSSFRITTINASSITVNAAVPMPTGFNFSAANFTYHPATGKLAVVPSEPGRNVMIMDFDPATGNLTFDPATGFVFNSATTGTAVPPIYDVEFSNTGDYLYVSRQGDGVTPGGILQFDLTNPSATPIAVNTGTTARSYGLQIAPDSSIYHIYQTTVGGPFLVGRITDPDTVATAANYEPTPFGTVNFNSKQFPSFLKTSPPDVDLDFTYSGTCATQPTTFFPEVVPGADSLVWRFGDGTGTSSNWSPTYTYQQGGTFEVTLSAYVNGVRVDSVKKPITITQFDLQLTLVQDTTACSCELRYPKERTPPPPTAYPNGQPCNPFTLTAQASGQASDIRWFGPAGEITALRGSLTLTNIDSAGFYYIKASDQTGQCFAYAGVNIKEYGVEDPRTNIWHFGNSAGINFNPDFRPSTGADAIQGFITDGPEGVATISDRNGQVIISTDGEQVYDRAGNPLLPPTPPGPGLGGSKQSTQSSLIIPVASDPTLYYIFTTQNTDNSVSTTNYELRYAIFDLKAGTTNPNGAIIDPDNDPSNGVSSVLFTRSTERITGNENWLIAHEFGTNNFRAYRITGDGLSAPVISSAGSVHSISSEEEGQGYMKLTASGQLAVALKKDGRNYVEIFDFDNATGAITLKERVDLNTTTGQVYGVEISQDGQKLYATTRGPGSLHEFYYDSTSSSYVKINPVITHSADLGAIERGPDGQTYVAINGSNSLGTISPGATPQSPSTFNPSGFPLSPTVPPGPVNPTSTLGLPNFIQNIGEPTQAPTIDATGLCHGLPTRFTGSGSDPIDTLIWDFGDGEGMRGANLTEVEHTYDTAGTYYVTLTIRNRCIGPVDILRDTVIINRNPEALSGAAPLCNASDAPLQAVAAGTDLSDLTFLWSPTGDTTASIIPTIEATYEVIVRTTAGCADTGRYFVGDLRPHVNLGPDLTLCEGADPQTFNANNPGAVFEWRINGTVQPGETDGIFTFNPNAPSPPNYQITVTVTDPFTTCVANDTVNYIVNPRPVFTAIGANPTACGLPNGYINLDITSPGDYSYTIGGTPYSGTLTGPTGVVPIPSPPGLVAGAYGVDISNQTTGCTSTELVALNDTGFDVTIDAVDACGDNIQIDITTANPAQGNYTYRIINAVTSEEATSGNETNDPTAAVPIGTYVAEVRNNAGCVIVSPETDIDEQFPRLQISNLTIDECTATASATATGADTYQWAVAAPINFNSTANPVTPLPNGVYDLILTVSSTVGNTCPADTTISVDISQDPPADLTQGDACQDQVTLSASPTGDYVYRWLRNGVQVVGGQQITVPLADNGASYQVDVRRRDRTCFSSDTETIIVLGLLTVDISNPATCSGQNTPLTATANQTPDSYQWAYNRVAIPSATSNTYTITDGRSGVYRVVVQRSAAGRTCVARDSVSVIVNPSTPGGLTDTGIICPEHTDPRFSEITLDAGAGFIGYNWFRGGRNDPGRTPLGVTDQTYTATEAGVYSVDLLNVYNCPISDETTLVVECDPLIVGPNAFRPGGLNTEFSLFTFFISDQDFEIYIFNRWGEMVYYSTQRDFKWNGGYKNESGRPVPPDTYTYLVKFKSSYRPEKGVQEKRGGVVVLR</sequence>
<gene>
    <name evidence="4" type="ORF">KK060_04345</name>
</gene>
<feature type="signal peptide" evidence="2">
    <location>
        <begin position="1"/>
        <end position="25"/>
    </location>
</feature>
<dbReference type="Gene3D" id="2.60.40.10">
    <property type="entry name" value="Immunoglobulins"/>
    <property type="match status" value="3"/>
</dbReference>
<dbReference type="PROSITE" id="PS50093">
    <property type="entry name" value="PKD"/>
    <property type="match status" value="2"/>
</dbReference>
<dbReference type="InterPro" id="IPR000601">
    <property type="entry name" value="PKD_dom"/>
</dbReference>
<dbReference type="InterPro" id="IPR035986">
    <property type="entry name" value="PKD_dom_sf"/>
</dbReference>
<feature type="domain" description="PKD" evidence="3">
    <location>
        <begin position="989"/>
        <end position="1030"/>
    </location>
</feature>
<keyword evidence="2" id="KW-0732">Signal</keyword>
<evidence type="ECO:0000259" key="3">
    <source>
        <dbReference type="PROSITE" id="PS50093"/>
    </source>
</evidence>
<organism evidence="4 5">
    <name type="scientific">Chryseosolibacter indicus</name>
    <dbReference type="NCBI Taxonomy" id="2782351"/>
    <lineage>
        <taxon>Bacteria</taxon>
        <taxon>Pseudomonadati</taxon>
        <taxon>Bacteroidota</taxon>
        <taxon>Cytophagia</taxon>
        <taxon>Cytophagales</taxon>
        <taxon>Chryseotaleaceae</taxon>
        <taxon>Chryseosolibacter</taxon>
    </lineage>
</organism>
<dbReference type="Proteomes" id="UP000772618">
    <property type="component" value="Unassembled WGS sequence"/>
</dbReference>
<dbReference type="RefSeq" id="WP_254152465.1">
    <property type="nucleotide sequence ID" value="NZ_JAHESD010000006.1"/>
</dbReference>
<feature type="chain" id="PRO_5046898199" evidence="2">
    <location>
        <begin position="26"/>
        <end position="1796"/>
    </location>
</feature>
<dbReference type="Pfam" id="PF18911">
    <property type="entry name" value="PKD_4"/>
    <property type="match status" value="1"/>
</dbReference>
<protein>
    <submittedName>
        <fullName evidence="4">Gliding motility-associated C-terminal domain-containing protein</fullName>
    </submittedName>
</protein>
<accession>A0ABS5VR59</accession>
<feature type="region of interest" description="Disordered" evidence="1">
    <location>
        <begin position="653"/>
        <end position="675"/>
    </location>
</feature>
<evidence type="ECO:0000256" key="2">
    <source>
        <dbReference type="SAM" id="SignalP"/>
    </source>
</evidence>
<comment type="caution">
    <text evidence="4">The sequence shown here is derived from an EMBL/GenBank/DDBJ whole genome shotgun (WGS) entry which is preliminary data.</text>
</comment>
<dbReference type="SUPFAM" id="SSF49299">
    <property type="entry name" value="PKD domain"/>
    <property type="match status" value="2"/>
</dbReference>
<dbReference type="SUPFAM" id="SSF75011">
    <property type="entry name" value="3-carboxy-cis,cis-mucoante lactonizing enzyme"/>
    <property type="match status" value="1"/>
</dbReference>
<proteinExistence type="predicted"/>
<dbReference type="SMART" id="SM00089">
    <property type="entry name" value="PKD"/>
    <property type="match status" value="2"/>
</dbReference>
<keyword evidence="5" id="KW-1185">Reference proteome</keyword>
<evidence type="ECO:0000256" key="1">
    <source>
        <dbReference type="SAM" id="MobiDB-lite"/>
    </source>
</evidence>
<dbReference type="EMBL" id="JAHESD010000006">
    <property type="protein sequence ID" value="MBT1702496.1"/>
    <property type="molecule type" value="Genomic_DNA"/>
</dbReference>
<dbReference type="InterPro" id="IPR022409">
    <property type="entry name" value="PKD/Chitinase_dom"/>
</dbReference>
<reference evidence="4 5" key="1">
    <citation type="submission" date="2021-05" db="EMBL/GenBank/DDBJ databases">
        <title>A Polyphasic approach of four new species of the genus Ohtaekwangia: Ohtaekwangia histidinii sp. nov., Ohtaekwangia cretensis sp. nov., Ohtaekwangia indiensis sp. nov., Ohtaekwangia reichenbachii sp. nov. from diverse environment.</title>
        <authorList>
            <person name="Octaviana S."/>
        </authorList>
    </citation>
    <scope>NUCLEOTIDE SEQUENCE [LARGE SCALE GENOMIC DNA]</scope>
    <source>
        <strain evidence="4 5">PWU20</strain>
    </source>
</reference>
<feature type="domain" description="PKD" evidence="3">
    <location>
        <begin position="435"/>
        <end position="465"/>
    </location>
</feature>
<dbReference type="Pfam" id="PF13585">
    <property type="entry name" value="CHU_C"/>
    <property type="match status" value="1"/>
</dbReference>
<dbReference type="SUPFAM" id="SSF63825">
    <property type="entry name" value="YWTD domain"/>
    <property type="match status" value="1"/>
</dbReference>
<name>A0ABS5VR59_9BACT</name>
<evidence type="ECO:0000313" key="4">
    <source>
        <dbReference type="EMBL" id="MBT1702496.1"/>
    </source>
</evidence>
<dbReference type="CDD" id="cd00146">
    <property type="entry name" value="PKD"/>
    <property type="match status" value="2"/>
</dbReference>
<dbReference type="InterPro" id="IPR013783">
    <property type="entry name" value="Ig-like_fold"/>
</dbReference>